<dbReference type="SUPFAM" id="SSF54427">
    <property type="entry name" value="NTF2-like"/>
    <property type="match status" value="1"/>
</dbReference>
<dbReference type="EMBL" id="CP030850">
    <property type="protein sequence ID" value="AXE21672.1"/>
    <property type="molecule type" value="Genomic_DNA"/>
</dbReference>
<sequence>MITETGNNTTNLTLAAVERFNAAFNRHDVDAVMNAMTEDCIFENTNPQPDGTRLVGAEAVRAYWGKFFANNPDAFFEAEETFANGDRCVVRWIYRKTKDGKPWHLRGVDIFKVRNGKVAEKLAYVKG</sequence>
<name>A0A344TSQ1_9BACT</name>
<evidence type="ECO:0000259" key="1">
    <source>
        <dbReference type="Pfam" id="PF12680"/>
    </source>
</evidence>
<dbReference type="InterPro" id="IPR037401">
    <property type="entry name" value="SnoaL-like"/>
</dbReference>
<dbReference type="KEGG" id="run:DR864_22100"/>
<organism evidence="2 3">
    <name type="scientific">Runella rosea</name>
    <dbReference type="NCBI Taxonomy" id="2259595"/>
    <lineage>
        <taxon>Bacteria</taxon>
        <taxon>Pseudomonadati</taxon>
        <taxon>Bacteroidota</taxon>
        <taxon>Cytophagia</taxon>
        <taxon>Cytophagales</taxon>
        <taxon>Spirosomataceae</taxon>
        <taxon>Runella</taxon>
    </lineage>
</organism>
<feature type="domain" description="SnoaL-like" evidence="1">
    <location>
        <begin position="17"/>
        <end position="120"/>
    </location>
</feature>
<evidence type="ECO:0000313" key="3">
    <source>
        <dbReference type="Proteomes" id="UP000251993"/>
    </source>
</evidence>
<keyword evidence="3" id="KW-1185">Reference proteome</keyword>
<proteinExistence type="predicted"/>
<accession>A0A344TSQ1</accession>
<dbReference type="Proteomes" id="UP000251993">
    <property type="component" value="Chromosome"/>
</dbReference>
<dbReference type="InterPro" id="IPR032710">
    <property type="entry name" value="NTF2-like_dom_sf"/>
</dbReference>
<dbReference type="Gene3D" id="3.10.450.50">
    <property type="match status" value="1"/>
</dbReference>
<dbReference type="AlphaFoldDB" id="A0A344TSQ1"/>
<reference evidence="2 3" key="1">
    <citation type="submission" date="2018-07" db="EMBL/GenBank/DDBJ databases">
        <title>Genome sequencing of Runella.</title>
        <authorList>
            <person name="Baek M.-G."/>
            <person name="Yi H."/>
        </authorList>
    </citation>
    <scope>NUCLEOTIDE SEQUENCE [LARGE SCALE GENOMIC DNA]</scope>
    <source>
        <strain evidence="2 3">HYN0085</strain>
    </source>
</reference>
<gene>
    <name evidence="2" type="ORF">DR864_22100</name>
</gene>
<dbReference type="OrthoDB" id="333383at2"/>
<evidence type="ECO:0000313" key="2">
    <source>
        <dbReference type="EMBL" id="AXE21672.1"/>
    </source>
</evidence>
<dbReference type="Pfam" id="PF12680">
    <property type="entry name" value="SnoaL_2"/>
    <property type="match status" value="1"/>
</dbReference>
<protein>
    <submittedName>
        <fullName evidence="2">Nuclear transport factor 2 family protein</fullName>
    </submittedName>
</protein>